<reference evidence="11" key="1">
    <citation type="journal article" date="2023" name="Commun. Biol.">
        <title>Genome analysis of Parmales, the sister group of diatoms, reveals the evolutionary specialization of diatoms from phago-mixotrophs to photoautotrophs.</title>
        <authorList>
            <person name="Ban H."/>
            <person name="Sato S."/>
            <person name="Yoshikawa S."/>
            <person name="Yamada K."/>
            <person name="Nakamura Y."/>
            <person name="Ichinomiya M."/>
            <person name="Sato N."/>
            <person name="Blanc-Mathieu R."/>
            <person name="Endo H."/>
            <person name="Kuwata A."/>
            <person name="Ogata H."/>
        </authorList>
    </citation>
    <scope>NUCLEOTIDE SEQUENCE [LARGE SCALE GENOMIC DNA]</scope>
    <source>
        <strain evidence="11">NIES 3700</strain>
    </source>
</reference>
<accession>A0A9W7CGS8</accession>
<evidence type="ECO:0000259" key="8">
    <source>
        <dbReference type="PROSITE" id="PS50240"/>
    </source>
</evidence>
<dbReference type="InterPro" id="IPR009003">
    <property type="entry name" value="Peptidase_S1_PA"/>
</dbReference>
<protein>
    <recommendedName>
        <fullName evidence="12">Peptidase S1 domain-containing protein</fullName>
    </recommendedName>
</protein>
<evidence type="ECO:0000256" key="2">
    <source>
        <dbReference type="ARBA" id="ARBA00022737"/>
    </source>
</evidence>
<dbReference type="InterPro" id="IPR001314">
    <property type="entry name" value="Peptidase_S1A"/>
</dbReference>
<evidence type="ECO:0000256" key="6">
    <source>
        <dbReference type="RuleBase" id="RU363034"/>
    </source>
</evidence>
<dbReference type="GO" id="GO:0004252">
    <property type="term" value="F:serine-type endopeptidase activity"/>
    <property type="evidence" value="ECO:0007669"/>
    <property type="project" value="InterPro"/>
</dbReference>
<evidence type="ECO:0008006" key="12">
    <source>
        <dbReference type="Google" id="ProtNLM"/>
    </source>
</evidence>
<evidence type="ECO:0000256" key="5">
    <source>
        <dbReference type="ARBA" id="ARBA00023180"/>
    </source>
</evidence>
<dbReference type="PROSITE" id="PS50240">
    <property type="entry name" value="TRYPSIN_DOM"/>
    <property type="match status" value="1"/>
</dbReference>
<dbReference type="PROSITE" id="PS00135">
    <property type="entry name" value="TRYPSIN_SER"/>
    <property type="match status" value="1"/>
</dbReference>
<dbReference type="FunFam" id="2.40.10.10:FF:000068">
    <property type="entry name" value="transmembrane protease serine 2"/>
    <property type="match status" value="1"/>
</dbReference>
<keyword evidence="11" id="KW-1185">Reference proteome</keyword>
<evidence type="ECO:0000313" key="10">
    <source>
        <dbReference type="EMBL" id="GMI04394.1"/>
    </source>
</evidence>
<dbReference type="InterPro" id="IPR001254">
    <property type="entry name" value="Trypsin_dom"/>
</dbReference>
<dbReference type="PRINTS" id="PR00722">
    <property type="entry name" value="CHYMOTRYPSIN"/>
</dbReference>
<keyword evidence="4" id="KW-1015">Disulfide bond</keyword>
<sequence length="566" mass="60070">MKLLHALTFLPLVTSNSHLSSLSSQSRSSIQESIINGVEVDDAQFSTNYNYLASLQTSTNFHYCGGTIVSPHHIITASHCLEPSAWSDPSSHSDIFIVVGAADRGLNTEVNRFKVEEIIAHPCYDAAMTNYDIAVLRVEEDLLEGTGARSIPWAIPGTDMYATGSKVSTSGWGTTVSGSGTAPNFLMTTEYEITSNEVCGAAYSMPTIPGTTLTGLPETMVCGSGTNADGLQTDSCQGDSGGPLVTVTSEYQGETLLGVTSFGIGCALPEYPGVYAKVEMFHKFLDWAVSNGPNTFDGSDGQCSHLPLPKVKPDDIQYCESPYDCDQDQIDVFNALYGPTVGATATWACEPVEGCLYSDFPYGPFVSTAPAGWSGDGPFQCKCDDSCKTCGFFEFNGEFPSAQPYQASADQCVGASSPTHNSRRKLFGHIGSQQKMCKIQVSLYTEGSCAEGCPPNWPGDNFCDQSCNNEECNFDNGDCDGDNNDDGPPPCVPEACATIFDPTSDETATCAALTAMVECIDGACDDEPSVSGPWKPDDIESSGVLGIFDACLCQVDETACASLMGP</sequence>
<dbReference type="SMART" id="SM00004">
    <property type="entry name" value="NL"/>
    <property type="match status" value="1"/>
</dbReference>
<gene>
    <name evidence="10" type="ORF">TrLO_g9673</name>
</gene>
<feature type="domain" description="Peptidase S1" evidence="8">
    <location>
        <begin position="34"/>
        <end position="287"/>
    </location>
</feature>
<dbReference type="InterPro" id="IPR018114">
    <property type="entry name" value="TRYPSIN_HIS"/>
</dbReference>
<organism evidence="10 11">
    <name type="scientific">Triparma laevis f. longispina</name>
    <dbReference type="NCBI Taxonomy" id="1714387"/>
    <lineage>
        <taxon>Eukaryota</taxon>
        <taxon>Sar</taxon>
        <taxon>Stramenopiles</taxon>
        <taxon>Ochrophyta</taxon>
        <taxon>Bolidophyceae</taxon>
        <taxon>Parmales</taxon>
        <taxon>Triparmaceae</taxon>
        <taxon>Triparma</taxon>
    </lineage>
</organism>
<dbReference type="InterPro" id="IPR033116">
    <property type="entry name" value="TRYPSIN_SER"/>
</dbReference>
<evidence type="ECO:0000256" key="7">
    <source>
        <dbReference type="SAM" id="SignalP"/>
    </source>
</evidence>
<dbReference type="Proteomes" id="UP001165122">
    <property type="component" value="Unassembled WGS sequence"/>
</dbReference>
<dbReference type="Pfam" id="PF00066">
    <property type="entry name" value="Notch"/>
    <property type="match status" value="1"/>
</dbReference>
<dbReference type="CDD" id="cd00190">
    <property type="entry name" value="Tryp_SPc"/>
    <property type="match status" value="1"/>
</dbReference>
<feature type="signal peptide" evidence="7">
    <location>
        <begin position="1"/>
        <end position="15"/>
    </location>
</feature>
<evidence type="ECO:0000256" key="3">
    <source>
        <dbReference type="ARBA" id="ARBA00023026"/>
    </source>
</evidence>
<evidence type="ECO:0000313" key="11">
    <source>
        <dbReference type="Proteomes" id="UP001165122"/>
    </source>
</evidence>
<comment type="caution">
    <text evidence="10">The sequence shown here is derived from an EMBL/GenBank/DDBJ whole genome shotgun (WGS) entry which is preliminary data.</text>
</comment>
<dbReference type="SMART" id="SM00020">
    <property type="entry name" value="Tryp_SPc"/>
    <property type="match status" value="1"/>
</dbReference>
<comment type="similarity">
    <text evidence="1">Belongs to the peptidase S1 family.</text>
</comment>
<dbReference type="PROSITE" id="PS00134">
    <property type="entry name" value="TRYPSIN_HIS"/>
    <property type="match status" value="1"/>
</dbReference>
<keyword evidence="2" id="KW-0677">Repeat</keyword>
<dbReference type="PROSITE" id="PS50258">
    <property type="entry name" value="LNR"/>
    <property type="match status" value="1"/>
</dbReference>
<dbReference type="PANTHER" id="PTHR24276:SF91">
    <property type="entry name" value="AT26814P-RELATED"/>
    <property type="match status" value="1"/>
</dbReference>
<dbReference type="OrthoDB" id="10051896at2759"/>
<name>A0A9W7CGS8_9STRA</name>
<dbReference type="EMBL" id="BRXW01000073">
    <property type="protein sequence ID" value="GMI04394.1"/>
    <property type="molecule type" value="Genomic_DNA"/>
</dbReference>
<keyword evidence="6" id="KW-0645">Protease</keyword>
<keyword evidence="3" id="KW-0843">Virulence</keyword>
<evidence type="ECO:0000259" key="9">
    <source>
        <dbReference type="PROSITE" id="PS50258"/>
    </source>
</evidence>
<dbReference type="Gene3D" id="2.40.10.10">
    <property type="entry name" value="Trypsin-like serine proteases"/>
    <property type="match status" value="1"/>
</dbReference>
<dbReference type="PANTHER" id="PTHR24276">
    <property type="entry name" value="POLYSERASE-RELATED"/>
    <property type="match status" value="1"/>
</dbReference>
<dbReference type="InterPro" id="IPR000800">
    <property type="entry name" value="Notch_dom"/>
</dbReference>
<keyword evidence="6" id="KW-0720">Serine protease</keyword>
<keyword evidence="5" id="KW-0325">Glycoprotein</keyword>
<dbReference type="InterPro" id="IPR043504">
    <property type="entry name" value="Peptidase_S1_PA_chymotrypsin"/>
</dbReference>
<dbReference type="GO" id="GO:0006508">
    <property type="term" value="P:proteolysis"/>
    <property type="evidence" value="ECO:0007669"/>
    <property type="project" value="UniProtKB-KW"/>
</dbReference>
<dbReference type="Pfam" id="PF00089">
    <property type="entry name" value="Trypsin"/>
    <property type="match status" value="1"/>
</dbReference>
<proteinExistence type="inferred from homology"/>
<dbReference type="Gene3D" id="4.10.470.20">
    <property type="match status" value="1"/>
</dbReference>
<evidence type="ECO:0000256" key="4">
    <source>
        <dbReference type="ARBA" id="ARBA00023157"/>
    </source>
</evidence>
<feature type="chain" id="PRO_5040831142" description="Peptidase S1 domain-containing protein" evidence="7">
    <location>
        <begin position="16"/>
        <end position="566"/>
    </location>
</feature>
<dbReference type="AlphaFoldDB" id="A0A9W7CGS8"/>
<evidence type="ECO:0000256" key="1">
    <source>
        <dbReference type="ARBA" id="ARBA00007664"/>
    </source>
</evidence>
<dbReference type="InterPro" id="IPR050430">
    <property type="entry name" value="Peptidase_S1"/>
</dbReference>
<keyword evidence="6" id="KW-0378">Hydrolase</keyword>
<feature type="domain" description="LNR" evidence="9">
    <location>
        <begin position="449"/>
        <end position="491"/>
    </location>
</feature>
<dbReference type="SUPFAM" id="SSF50494">
    <property type="entry name" value="Trypsin-like serine proteases"/>
    <property type="match status" value="1"/>
</dbReference>
<keyword evidence="7" id="KW-0732">Signal</keyword>